<dbReference type="EMBL" id="JAWQEG010000179">
    <property type="protein sequence ID" value="KAK3893733.1"/>
    <property type="molecule type" value="Genomic_DNA"/>
</dbReference>
<accession>A0AAE1GQ91</accession>
<evidence type="ECO:0000313" key="1">
    <source>
        <dbReference type="EMBL" id="KAK3893733.1"/>
    </source>
</evidence>
<gene>
    <name evidence="1" type="ORF">Pcinc_002438</name>
</gene>
<dbReference type="Proteomes" id="UP001286313">
    <property type="component" value="Unassembled WGS sequence"/>
</dbReference>
<reference evidence="1" key="1">
    <citation type="submission" date="2023-10" db="EMBL/GenBank/DDBJ databases">
        <title>Genome assemblies of two species of porcelain crab, Petrolisthes cinctipes and Petrolisthes manimaculis (Anomura: Porcellanidae).</title>
        <authorList>
            <person name="Angst P."/>
        </authorList>
    </citation>
    <scope>NUCLEOTIDE SEQUENCE</scope>
    <source>
        <strain evidence="1">PB745_01</strain>
        <tissue evidence="1">Gill</tissue>
    </source>
</reference>
<protein>
    <submittedName>
        <fullName evidence="1">Uncharacterized protein</fullName>
    </submittedName>
</protein>
<feature type="non-terminal residue" evidence="1">
    <location>
        <position position="1"/>
    </location>
</feature>
<organism evidence="1 2">
    <name type="scientific">Petrolisthes cinctipes</name>
    <name type="common">Flat porcelain crab</name>
    <dbReference type="NCBI Taxonomy" id="88211"/>
    <lineage>
        <taxon>Eukaryota</taxon>
        <taxon>Metazoa</taxon>
        <taxon>Ecdysozoa</taxon>
        <taxon>Arthropoda</taxon>
        <taxon>Crustacea</taxon>
        <taxon>Multicrustacea</taxon>
        <taxon>Malacostraca</taxon>
        <taxon>Eumalacostraca</taxon>
        <taxon>Eucarida</taxon>
        <taxon>Decapoda</taxon>
        <taxon>Pleocyemata</taxon>
        <taxon>Anomura</taxon>
        <taxon>Galatheoidea</taxon>
        <taxon>Porcellanidae</taxon>
        <taxon>Petrolisthes</taxon>
    </lineage>
</organism>
<dbReference type="AlphaFoldDB" id="A0AAE1GQ91"/>
<proteinExistence type="predicted"/>
<keyword evidence="2" id="KW-1185">Reference proteome</keyword>
<name>A0AAE1GQ91_PETCI</name>
<evidence type="ECO:0000313" key="2">
    <source>
        <dbReference type="Proteomes" id="UP001286313"/>
    </source>
</evidence>
<comment type="caution">
    <text evidence="1">The sequence shown here is derived from an EMBL/GenBank/DDBJ whole genome shotgun (WGS) entry which is preliminary data.</text>
</comment>
<sequence>EPARSVRESCRRLHHFTLVQCGRSCKVVDDHRHLHHTDSLKRQFVASCLVLSYSGLERKKFTFYVE</sequence>